<name>A0A9Q3D735_9BASI</name>
<dbReference type="AlphaFoldDB" id="A0A9Q3D735"/>
<evidence type="ECO:0000256" key="1">
    <source>
        <dbReference type="ARBA" id="ARBA00022884"/>
    </source>
</evidence>
<dbReference type="PROSITE" id="PS50994">
    <property type="entry name" value="INTEGRASE"/>
    <property type="match status" value="1"/>
</dbReference>
<accession>A0A9Q3D735</accession>
<dbReference type="InterPro" id="IPR001584">
    <property type="entry name" value="Integrase_cat-core"/>
</dbReference>
<evidence type="ECO:0000313" key="4">
    <source>
        <dbReference type="Proteomes" id="UP000765509"/>
    </source>
</evidence>
<dbReference type="GO" id="GO:0003723">
    <property type="term" value="F:RNA binding"/>
    <property type="evidence" value="ECO:0007669"/>
    <property type="project" value="UniProtKB-KW"/>
</dbReference>
<dbReference type="GO" id="GO:0005634">
    <property type="term" value="C:nucleus"/>
    <property type="evidence" value="ECO:0007669"/>
    <property type="project" value="UniProtKB-ARBA"/>
</dbReference>
<comment type="caution">
    <text evidence="3">The sequence shown here is derived from an EMBL/GenBank/DDBJ whole genome shotgun (WGS) entry which is preliminary data.</text>
</comment>
<dbReference type="Gene3D" id="3.30.420.10">
    <property type="entry name" value="Ribonuclease H-like superfamily/Ribonuclease H"/>
    <property type="match status" value="1"/>
</dbReference>
<dbReference type="EMBL" id="AVOT02013782">
    <property type="protein sequence ID" value="MBW0496717.1"/>
    <property type="molecule type" value="Genomic_DNA"/>
</dbReference>
<dbReference type="InterPro" id="IPR012337">
    <property type="entry name" value="RNaseH-like_sf"/>
</dbReference>
<keyword evidence="4" id="KW-1185">Reference proteome</keyword>
<dbReference type="OrthoDB" id="2273864at2759"/>
<reference evidence="3" key="1">
    <citation type="submission" date="2021-03" db="EMBL/GenBank/DDBJ databases">
        <title>Draft genome sequence of rust myrtle Austropuccinia psidii MF-1, a brazilian biotype.</title>
        <authorList>
            <person name="Quecine M.C."/>
            <person name="Pachon D.M.R."/>
            <person name="Bonatelli M.L."/>
            <person name="Correr F.H."/>
            <person name="Franceschini L.M."/>
            <person name="Leite T.F."/>
            <person name="Margarido G.R.A."/>
            <person name="Almeida C.A."/>
            <person name="Ferrarezi J.A."/>
            <person name="Labate C.A."/>
        </authorList>
    </citation>
    <scope>NUCLEOTIDE SEQUENCE</scope>
    <source>
        <strain evidence="3">MF-1</strain>
    </source>
</reference>
<dbReference type="SUPFAM" id="SSF53098">
    <property type="entry name" value="Ribonuclease H-like"/>
    <property type="match status" value="1"/>
</dbReference>
<sequence>MDWFTDLPPGGDKGYNACIVLAYRYNKTSMVLPCAKNDAAMDTEILIWNRVISHTSLFQNIKSDKDTKCTSALLKNLHSLFGTKLSFSTAYNHQTNVLAERNIQNLE</sequence>
<dbReference type="Proteomes" id="UP000765509">
    <property type="component" value="Unassembled WGS sequence"/>
</dbReference>
<evidence type="ECO:0000313" key="3">
    <source>
        <dbReference type="EMBL" id="MBW0496717.1"/>
    </source>
</evidence>
<feature type="domain" description="Integrase catalytic" evidence="2">
    <location>
        <begin position="1"/>
        <end position="107"/>
    </location>
</feature>
<evidence type="ECO:0000259" key="2">
    <source>
        <dbReference type="PROSITE" id="PS50994"/>
    </source>
</evidence>
<organism evidence="3 4">
    <name type="scientific">Austropuccinia psidii MF-1</name>
    <dbReference type="NCBI Taxonomy" id="1389203"/>
    <lineage>
        <taxon>Eukaryota</taxon>
        <taxon>Fungi</taxon>
        <taxon>Dikarya</taxon>
        <taxon>Basidiomycota</taxon>
        <taxon>Pucciniomycotina</taxon>
        <taxon>Pucciniomycetes</taxon>
        <taxon>Pucciniales</taxon>
        <taxon>Sphaerophragmiaceae</taxon>
        <taxon>Austropuccinia</taxon>
    </lineage>
</organism>
<keyword evidence="1" id="KW-0694">RNA-binding</keyword>
<gene>
    <name evidence="3" type="ORF">O181_036432</name>
</gene>
<proteinExistence type="predicted"/>
<dbReference type="GO" id="GO:0015074">
    <property type="term" value="P:DNA integration"/>
    <property type="evidence" value="ECO:0007669"/>
    <property type="project" value="InterPro"/>
</dbReference>
<protein>
    <recommendedName>
        <fullName evidence="2">Integrase catalytic domain-containing protein</fullName>
    </recommendedName>
</protein>
<dbReference type="InterPro" id="IPR036397">
    <property type="entry name" value="RNaseH_sf"/>
</dbReference>